<organism evidence="2 3">
    <name type="scientific">Candidatus Glassbacteria bacterium RIFCSPLOWO2_12_FULL_58_11</name>
    <dbReference type="NCBI Taxonomy" id="1817867"/>
    <lineage>
        <taxon>Bacteria</taxon>
        <taxon>Candidatus Glassiibacteriota</taxon>
    </lineage>
</organism>
<dbReference type="SUPFAM" id="SSF48208">
    <property type="entry name" value="Six-hairpin glycosidases"/>
    <property type="match status" value="1"/>
</dbReference>
<dbReference type="SUPFAM" id="SSF52833">
    <property type="entry name" value="Thioredoxin-like"/>
    <property type="match status" value="1"/>
</dbReference>
<dbReference type="EMBL" id="MFIX01000241">
    <property type="protein sequence ID" value="OGG00793.1"/>
    <property type="molecule type" value="Genomic_DNA"/>
</dbReference>
<feature type="domain" description="Spermatogenesis-associated protein 20-like TRX" evidence="1">
    <location>
        <begin position="1"/>
        <end position="159"/>
    </location>
</feature>
<dbReference type="PANTHER" id="PTHR42899">
    <property type="entry name" value="SPERMATOGENESIS-ASSOCIATED PROTEIN 20"/>
    <property type="match status" value="1"/>
</dbReference>
<dbReference type="PIRSF" id="PIRSF006402">
    <property type="entry name" value="UCP006402_thioredoxin"/>
    <property type="match status" value="1"/>
</dbReference>
<dbReference type="Gene3D" id="1.50.10.10">
    <property type="match status" value="2"/>
</dbReference>
<dbReference type="Pfam" id="PF03190">
    <property type="entry name" value="Thioredox_DsbH"/>
    <property type="match status" value="1"/>
</dbReference>
<dbReference type="PANTHER" id="PTHR42899:SF1">
    <property type="entry name" value="SPERMATOGENESIS-ASSOCIATED PROTEIN 20"/>
    <property type="match status" value="1"/>
</dbReference>
<reference evidence="2 3" key="1">
    <citation type="journal article" date="2016" name="Nat. Commun.">
        <title>Thousands of microbial genomes shed light on interconnected biogeochemical processes in an aquifer system.</title>
        <authorList>
            <person name="Anantharaman K."/>
            <person name="Brown C.T."/>
            <person name="Hug L.A."/>
            <person name="Sharon I."/>
            <person name="Castelle C.J."/>
            <person name="Probst A.J."/>
            <person name="Thomas B.C."/>
            <person name="Singh A."/>
            <person name="Wilkins M.J."/>
            <person name="Karaoz U."/>
            <person name="Brodie E.L."/>
            <person name="Williams K.H."/>
            <person name="Hubbard S.S."/>
            <person name="Banfield J.F."/>
        </authorList>
    </citation>
    <scope>NUCLEOTIDE SEQUENCE [LARGE SCALE GENOMIC DNA]</scope>
</reference>
<accession>A0A1F5YL70</accession>
<dbReference type="InterPro" id="IPR012341">
    <property type="entry name" value="6hp_glycosidase-like_sf"/>
</dbReference>
<dbReference type="InterPro" id="IPR004879">
    <property type="entry name" value="Ssp411-like_TRX"/>
</dbReference>
<evidence type="ECO:0000313" key="2">
    <source>
        <dbReference type="EMBL" id="OGG00793.1"/>
    </source>
</evidence>
<evidence type="ECO:0000313" key="3">
    <source>
        <dbReference type="Proteomes" id="UP000179129"/>
    </source>
</evidence>
<dbReference type="Proteomes" id="UP000179129">
    <property type="component" value="Unassembled WGS sequence"/>
</dbReference>
<dbReference type="InterPro" id="IPR024705">
    <property type="entry name" value="Ssp411"/>
</dbReference>
<dbReference type="GO" id="GO:0005975">
    <property type="term" value="P:carbohydrate metabolic process"/>
    <property type="evidence" value="ECO:0007669"/>
    <property type="project" value="InterPro"/>
</dbReference>
<comment type="caution">
    <text evidence="2">The sequence shown here is derived from an EMBL/GenBank/DDBJ whole genome shotgun (WGS) entry which is preliminary data.</text>
</comment>
<evidence type="ECO:0000259" key="1">
    <source>
        <dbReference type="Pfam" id="PF03190"/>
    </source>
</evidence>
<dbReference type="CDD" id="cd02955">
    <property type="entry name" value="SSP411"/>
    <property type="match status" value="1"/>
</dbReference>
<dbReference type="AlphaFoldDB" id="A0A1F5YL70"/>
<sequence>LQYSKSPYLLQHADNPVDWYPWGEEAFEKARRENKPVFLSIGYSTCHWCHVMEHESFENSTVAALMNEAFVSIKVDREERPEIDKVYMTVCQMLTGGGGWPLTIILTPDKQPFFAGTYFPKSGRYGRIGMLELVPRVRELWRTRPEDLKQDAGKITRALEETAAGDSVAEPARLDLDRAYEDLAARFDSANGGFGGAPKFPTPHNLNFLLRYWKRTGEEKALAMVTKTLEALRLGGICDHLGYGFHRYSTDALWRVPHFEKMLYDQALIAIACLETYQATGKPLFAEMAREIFTYVLRDLRAPEGGFYSAEDADSEGEEGKFYLWTVEQVREALAPEEAELAVRVFNLAPEGNYSDPAADSSSGANILYLKKDIPALAAELGFKPEELAEKLEKVRAKLFALREKRVHPGKDTKVLTDWNGLMIAALAQGARVLDEPQYEKAARKAAAFVLSSLRDSRGRLLHRFADGESGITANLDDYAFTVQALLELYETTFEPSYLKTALELNRDLLAHFQDSGGAGGFYFTAEDAEALLVRQKEYYDGALPSGNAVEALNLLRLGRLTGDTALEERAAGLLETFTPLARQAPSGFTQFLCAADFAFGPTFEIVIAEGGDSSGAARMLKALRSRFLPGKVVLLRPAGDSPEICRLAPFTSTQSSIDGRATAYVCRNYNCKLPTTDAVEMLSLLEEENHADK</sequence>
<dbReference type="STRING" id="1817867.A3F83_02305"/>
<name>A0A1F5YL70_9BACT</name>
<proteinExistence type="predicted"/>
<feature type="non-terminal residue" evidence="2">
    <location>
        <position position="1"/>
    </location>
</feature>
<dbReference type="InterPro" id="IPR036249">
    <property type="entry name" value="Thioredoxin-like_sf"/>
</dbReference>
<protein>
    <submittedName>
        <fullName evidence="2">Thioredoxin</fullName>
    </submittedName>
</protein>
<dbReference type="InterPro" id="IPR008928">
    <property type="entry name" value="6-hairpin_glycosidase_sf"/>
</dbReference>
<dbReference type="Gene3D" id="3.40.30.10">
    <property type="entry name" value="Glutaredoxin"/>
    <property type="match status" value="1"/>
</dbReference>
<gene>
    <name evidence="2" type="ORF">A3F83_02305</name>
</gene>